<dbReference type="Proteomes" id="UP000724584">
    <property type="component" value="Unassembled WGS sequence"/>
</dbReference>
<comment type="caution">
    <text evidence="1">The sequence shown here is derived from an EMBL/GenBank/DDBJ whole genome shotgun (WGS) entry which is preliminary data.</text>
</comment>
<name>A0ACB7P0W3_9PEZI</name>
<keyword evidence="2" id="KW-1185">Reference proteome</keyword>
<dbReference type="EMBL" id="JAGIZQ010000006">
    <property type="protein sequence ID" value="KAH6622925.1"/>
    <property type="molecule type" value="Genomic_DNA"/>
</dbReference>
<protein>
    <submittedName>
        <fullName evidence="1">Uncharacterized protein</fullName>
    </submittedName>
</protein>
<sequence length="905" mass="98210">MDAAAQSSSIAICKAGLKAFNPKQPKDTQAIKEWEGVIEGIKTPTLITALNGLIKPGVCPPWLRRQLLQKLARVPAERPDGVRATLEFVASIHPSSMVTVSEAAVPQSKGANITQEALTLAADAISHPSRTMTPKAWYPAIAAQLLALLDGNEGPDLARAAAYIIGFNILGKESSGATGSTGYKSLAEPMLKPIKPPARFSHEADTDANTVLDLSKDKTVVSYDDLATALHRLHALLTGHPNPTLCRRLLSVVVLPLWALATWPTPSPPVAAKVCTTAMELLKIHTKLIANPYAIPFFTQNLGYSGGHDDKNPEWIFKSTEDGLIQIVDTKHQRLRDNGLPTPQLTLEAIDDKISKLLDLISSSLPEEKISLGFLQLFKQWTESPPLSKSDGIAGEEENDQDINDQDVLARLVEIKVLQRMMERFPDKLATKPKHVLEFAGQVLARSGDSSNDDDEITGVVLSLLSTVITAVGFQKSQVDANILGLIESSLDKLSKADTEISKTASNLSLLLQYRDELDPNGPATTAPTDQQIEDRKTYNLAISYILDPESPPPVRSEGLNLISQLITAHSPILDIPGILVLLSSVIADAEEYVYLRVIKLYLQLCDAHPKSVVRELTECFLDEGETRPLDARLRFGEALLQVIQRLGETFAGALAHDTGTALLATAGRRAHRSKTEARQLREAEAREKRNREVADAWGGDVPDLGDDEGMTAEEKLRNEALEQIVEGWESKNGSEDVRVRASALSILGAAVEVNVAGLGRSLVTGVVDLCVMVLQVEPEAEAGILRRAAVMFMLSFVKALDQARERGRDTGIPFGPRAQEDVLRVLKYVAETDNDGLVVQHAKDVVESLENWRIVRLLPAGPAQSQGFAGLTLTRLAGLVVNPESADSGEGSSRPKKPLIEEVE</sequence>
<gene>
    <name evidence="1" type="ORF">F5144DRAFT_581920</name>
</gene>
<proteinExistence type="predicted"/>
<accession>A0ACB7P0W3</accession>
<evidence type="ECO:0000313" key="2">
    <source>
        <dbReference type="Proteomes" id="UP000724584"/>
    </source>
</evidence>
<reference evidence="1 2" key="1">
    <citation type="journal article" date="2021" name="Nat. Commun.">
        <title>Genetic determinants of endophytism in the Arabidopsis root mycobiome.</title>
        <authorList>
            <person name="Mesny F."/>
            <person name="Miyauchi S."/>
            <person name="Thiergart T."/>
            <person name="Pickel B."/>
            <person name="Atanasova L."/>
            <person name="Karlsson M."/>
            <person name="Huettel B."/>
            <person name="Barry K.W."/>
            <person name="Haridas S."/>
            <person name="Chen C."/>
            <person name="Bauer D."/>
            <person name="Andreopoulos W."/>
            <person name="Pangilinan J."/>
            <person name="LaButti K."/>
            <person name="Riley R."/>
            <person name="Lipzen A."/>
            <person name="Clum A."/>
            <person name="Drula E."/>
            <person name="Henrissat B."/>
            <person name="Kohler A."/>
            <person name="Grigoriev I.V."/>
            <person name="Martin F.M."/>
            <person name="Hacquard S."/>
        </authorList>
    </citation>
    <scope>NUCLEOTIDE SEQUENCE [LARGE SCALE GENOMIC DNA]</scope>
    <source>
        <strain evidence="1 2">MPI-SDFR-AT-0079</strain>
    </source>
</reference>
<evidence type="ECO:0000313" key="1">
    <source>
        <dbReference type="EMBL" id="KAH6622925.1"/>
    </source>
</evidence>
<organism evidence="1 2">
    <name type="scientific">Chaetomium tenue</name>
    <dbReference type="NCBI Taxonomy" id="1854479"/>
    <lineage>
        <taxon>Eukaryota</taxon>
        <taxon>Fungi</taxon>
        <taxon>Dikarya</taxon>
        <taxon>Ascomycota</taxon>
        <taxon>Pezizomycotina</taxon>
        <taxon>Sordariomycetes</taxon>
        <taxon>Sordariomycetidae</taxon>
        <taxon>Sordariales</taxon>
        <taxon>Chaetomiaceae</taxon>
        <taxon>Chaetomium</taxon>
    </lineage>
</organism>